<gene>
    <name evidence="2" type="ORF">AS189_13100</name>
</gene>
<evidence type="ECO:0000313" key="3">
    <source>
        <dbReference type="Proteomes" id="UP000059574"/>
    </source>
</evidence>
<organism evidence="2 3">
    <name type="scientific">Arthrobacter alpinus</name>
    <dbReference type="NCBI Taxonomy" id="656366"/>
    <lineage>
        <taxon>Bacteria</taxon>
        <taxon>Bacillati</taxon>
        <taxon>Actinomycetota</taxon>
        <taxon>Actinomycetes</taxon>
        <taxon>Micrococcales</taxon>
        <taxon>Micrococcaceae</taxon>
        <taxon>Arthrobacter</taxon>
    </lineage>
</organism>
<sequence length="73" mass="7624">MPTHHDQDSAKNPASLKPTQDHPHEQELGEQEHSSAGHPGAKDPNDIPDGSGSTRPAGSEQGKEDSGQSFDAG</sequence>
<dbReference type="OrthoDB" id="9879390at2"/>
<evidence type="ECO:0000313" key="2">
    <source>
        <dbReference type="EMBL" id="ALO67266.1"/>
    </source>
</evidence>
<protein>
    <submittedName>
        <fullName evidence="2">Uncharacterized protein</fullName>
    </submittedName>
</protein>
<name>A0A0S2M0M9_9MICC</name>
<dbReference type="EMBL" id="CP013200">
    <property type="protein sequence ID" value="ALO67266.1"/>
    <property type="molecule type" value="Genomic_DNA"/>
</dbReference>
<evidence type="ECO:0000256" key="1">
    <source>
        <dbReference type="SAM" id="MobiDB-lite"/>
    </source>
</evidence>
<feature type="compositionally biased region" description="Basic and acidic residues" evidence="1">
    <location>
        <begin position="19"/>
        <end position="45"/>
    </location>
</feature>
<reference evidence="2 3" key="2">
    <citation type="journal article" date="2016" name="J. Biotechnol.">
        <title>Complete genome sequence of Arthrobacter alpinus ERGS4:06, a yellow pigmented bacterium tolerant to cold and radiations isolated from Sikkim Himalaya.</title>
        <authorList>
            <person name="Kumar R."/>
            <person name="Singh D."/>
            <person name="Swarnkar M.K."/>
            <person name="Singh A.K."/>
            <person name="Kumar S."/>
        </authorList>
    </citation>
    <scope>NUCLEOTIDE SEQUENCE [LARGE SCALE GENOMIC DNA]</scope>
    <source>
        <strain evidence="2 3">ERGS4:06</strain>
    </source>
</reference>
<dbReference type="Proteomes" id="UP000059574">
    <property type="component" value="Chromosome"/>
</dbReference>
<proteinExistence type="predicted"/>
<accession>A0A0S2M0M9</accession>
<dbReference type="AlphaFoldDB" id="A0A0S2M0M9"/>
<reference evidence="3" key="1">
    <citation type="submission" date="2015-11" db="EMBL/GenBank/DDBJ databases">
        <authorList>
            <person name="Kumar R."/>
            <person name="Singh D."/>
            <person name="Swarnkar M.K."/>
            <person name="Singh A.K."/>
            <person name="Kumar S."/>
        </authorList>
    </citation>
    <scope>NUCLEOTIDE SEQUENCE [LARGE SCALE GENOMIC DNA]</scope>
    <source>
        <strain evidence="3">ERGS4:06</strain>
    </source>
</reference>
<feature type="region of interest" description="Disordered" evidence="1">
    <location>
        <begin position="1"/>
        <end position="73"/>
    </location>
</feature>
<dbReference type="RefSeq" id="WP_062289736.1">
    <property type="nucleotide sequence ID" value="NZ_CP013200.1"/>
</dbReference>